<dbReference type="EMBL" id="CM022218">
    <property type="protein sequence ID" value="KAF7029125.1"/>
    <property type="molecule type" value="Genomic_DNA"/>
</dbReference>
<feature type="transmembrane region" description="Helical" evidence="8">
    <location>
        <begin position="27"/>
        <end position="50"/>
    </location>
</feature>
<accession>A0A3B6FNP3</accession>
<dbReference type="InterPro" id="IPR052222">
    <property type="entry name" value="DESIGUAL"/>
</dbReference>
<feature type="transmembrane region" description="Helical" evidence="8">
    <location>
        <begin position="216"/>
        <end position="240"/>
    </location>
</feature>
<evidence type="ECO:0000256" key="6">
    <source>
        <dbReference type="ARBA" id="ARBA00029467"/>
    </source>
</evidence>
<evidence type="ECO:0000256" key="8">
    <source>
        <dbReference type="SAM" id="Phobius"/>
    </source>
</evidence>
<comment type="caution">
    <text evidence="9">The sequence shown here is derived from an EMBL/GenBank/DDBJ whole genome shotgun (WGS) entry which is preliminary data.</text>
</comment>
<feature type="region of interest" description="Disordered" evidence="7">
    <location>
        <begin position="250"/>
        <end position="301"/>
    </location>
</feature>
<dbReference type="Proteomes" id="UP000815260">
    <property type="component" value="Chromosome 3B"/>
</dbReference>
<evidence type="ECO:0000256" key="2">
    <source>
        <dbReference type="ARBA" id="ARBA00022692"/>
    </source>
</evidence>
<organism evidence="9">
    <name type="scientific">Triticum aestivum</name>
    <name type="common">Wheat</name>
    <dbReference type="NCBI Taxonomy" id="4565"/>
    <lineage>
        <taxon>Eukaryota</taxon>
        <taxon>Viridiplantae</taxon>
        <taxon>Streptophyta</taxon>
        <taxon>Embryophyta</taxon>
        <taxon>Tracheophyta</taxon>
        <taxon>Spermatophyta</taxon>
        <taxon>Magnoliopsida</taxon>
        <taxon>Liliopsida</taxon>
        <taxon>Poales</taxon>
        <taxon>Poaceae</taxon>
        <taxon>BOP clade</taxon>
        <taxon>Pooideae</taxon>
        <taxon>Triticodae</taxon>
        <taxon>Triticeae</taxon>
        <taxon>Triticinae</taxon>
        <taxon>Triticum</taxon>
    </lineage>
</organism>
<protein>
    <recommendedName>
        <fullName evidence="10">S-acyltransferase</fullName>
    </recommendedName>
</protein>
<evidence type="ECO:0008006" key="10">
    <source>
        <dbReference type="Google" id="ProtNLM"/>
    </source>
</evidence>
<evidence type="ECO:0000256" key="4">
    <source>
        <dbReference type="ARBA" id="ARBA00022989"/>
    </source>
</evidence>
<reference evidence="9" key="2">
    <citation type="submission" date="2020-03" db="EMBL/GenBank/DDBJ databases">
        <title>The second near-complete assembly of the hexaploid bread wheat (Triticum aestivum) genome.</title>
        <authorList>
            <person name="Zimin A.V."/>
            <person name="Puiu D."/>
            <person name="Shumante A."/>
            <person name="Alonge M."/>
            <person name="Salzberg S.L."/>
        </authorList>
    </citation>
    <scope>NUCLEOTIDE SEQUENCE</scope>
    <source>
        <tissue evidence="9">Leaf</tissue>
    </source>
</reference>
<dbReference type="InterPro" id="IPR009606">
    <property type="entry name" value="DEAL/Modifying_wall_lignin1/2"/>
</dbReference>
<keyword evidence="4 8" id="KW-1133">Transmembrane helix</keyword>
<reference evidence="9" key="1">
    <citation type="journal article" date="2017" name="Gigascience">
        <title>The first near-complete assembly of the hexaploid bread wheat genome, Triticum aestivum.</title>
        <authorList>
            <person name="Zimin A.V."/>
            <person name="Puiu D."/>
            <person name="Hall R."/>
            <person name="Kingan S."/>
            <person name="Clavijo B.J."/>
            <person name="Salzberg S.L."/>
        </authorList>
    </citation>
    <scope>NUCLEOTIDE SEQUENCE</scope>
    <source>
        <tissue evidence="9">Leaf</tissue>
    </source>
</reference>
<keyword evidence="3" id="KW-0732">Signal</keyword>
<feature type="transmembrane region" description="Helical" evidence="8">
    <location>
        <begin position="134"/>
        <end position="153"/>
    </location>
</feature>
<dbReference type="PANTHER" id="PTHR31769">
    <property type="entry name" value="OS07G0462200 PROTEIN-RELATED"/>
    <property type="match status" value="1"/>
</dbReference>
<gene>
    <name evidence="9" type="ORF">CFC21_040948</name>
</gene>
<sequence>MRPAVTHDDLSLRKAQERRAGRSGSQIAVGLVALSVLCGLVSFILCLAAEGSRSEVSNYLMTVAGSGAQVELCFYNGSGRSALAFSIGAFLLLAVAMFAVHAYMLLAVASPDSAAAGLAVAEDHPRVSSATNTLTWQTCCLFFVTWYGNYFQAPRNHAMHWARRMVVWINNKSTLVDGCRICFGLAEVLLMIGIGVESGHVSDWRRPRQVCHRVRPGMFAAAGILGLITVVVGFVVYVTAVHTQKLLRQHGGGHYAPHPGSAPYPSGAPYPGVQQHHLQPPVSYPPHPAPHPHPHPAPNAPEITAAACQVQSSNAWCITKDKEYTDV</sequence>
<feature type="transmembrane region" description="Helical" evidence="8">
    <location>
        <begin position="82"/>
        <end position="104"/>
    </location>
</feature>
<evidence type="ECO:0000256" key="7">
    <source>
        <dbReference type="SAM" id="MobiDB-lite"/>
    </source>
</evidence>
<dbReference type="Pfam" id="PF06749">
    <property type="entry name" value="DUF1218"/>
    <property type="match status" value="1"/>
</dbReference>
<proteinExistence type="inferred from homology"/>
<evidence type="ECO:0000256" key="1">
    <source>
        <dbReference type="ARBA" id="ARBA00004127"/>
    </source>
</evidence>
<keyword evidence="5 8" id="KW-0472">Membrane</keyword>
<feature type="transmembrane region" description="Helical" evidence="8">
    <location>
        <begin position="174"/>
        <end position="196"/>
    </location>
</feature>
<evidence type="ECO:0000256" key="3">
    <source>
        <dbReference type="ARBA" id="ARBA00022729"/>
    </source>
</evidence>
<evidence type="ECO:0000313" key="9">
    <source>
        <dbReference type="EMBL" id="KAF7029125.1"/>
    </source>
</evidence>
<evidence type="ECO:0000256" key="5">
    <source>
        <dbReference type="ARBA" id="ARBA00023136"/>
    </source>
</evidence>
<comment type="subcellular location">
    <subcellularLocation>
        <location evidence="1">Endomembrane system</location>
        <topology evidence="1">Multi-pass membrane protein</topology>
    </subcellularLocation>
</comment>
<name>A0A3B6FNP3_WHEAT</name>
<feature type="compositionally biased region" description="Pro residues" evidence="7">
    <location>
        <begin position="282"/>
        <end position="299"/>
    </location>
</feature>
<keyword evidence="2 8" id="KW-0812">Transmembrane</keyword>
<comment type="similarity">
    <text evidence="6">Belongs to the DESIGUAL family.</text>
</comment>